<sequence>MYSLIGTATLSGLDPEAYLREVLTRIAEHPINRIDELLPWNLNPAKTLLNAA</sequence>
<dbReference type="EMBL" id="BJNV01000027">
    <property type="protein sequence ID" value="GEC95834.1"/>
    <property type="molecule type" value="Genomic_DNA"/>
</dbReference>
<keyword evidence="3" id="KW-1185">Reference proteome</keyword>
<comment type="caution">
    <text evidence="2">The sequence shown here is derived from an EMBL/GenBank/DDBJ whole genome shotgun (WGS) entry which is preliminary data.</text>
</comment>
<dbReference type="InterPro" id="IPR039552">
    <property type="entry name" value="IS66_C"/>
</dbReference>
<dbReference type="Proteomes" id="UP000318422">
    <property type="component" value="Unassembled WGS sequence"/>
</dbReference>
<gene>
    <name evidence="2" type="ORF">ZRA01_19070</name>
</gene>
<reference evidence="2 3" key="1">
    <citation type="submission" date="2019-06" db="EMBL/GenBank/DDBJ databases">
        <title>Whole genome shotgun sequence of Zoogloea ramigera NBRC 15342.</title>
        <authorList>
            <person name="Hosoyama A."/>
            <person name="Uohara A."/>
            <person name="Ohji S."/>
            <person name="Ichikawa N."/>
        </authorList>
    </citation>
    <scope>NUCLEOTIDE SEQUENCE [LARGE SCALE GENOMIC DNA]</scope>
    <source>
        <strain evidence="2 3">NBRC 15342</strain>
    </source>
</reference>
<dbReference type="Pfam" id="PF13817">
    <property type="entry name" value="DDE_Tnp_IS66_C"/>
    <property type="match status" value="1"/>
</dbReference>
<accession>A0A4Y4CWK0</accession>
<proteinExistence type="predicted"/>
<evidence type="ECO:0000313" key="2">
    <source>
        <dbReference type="EMBL" id="GEC95834.1"/>
    </source>
</evidence>
<organism evidence="2 3">
    <name type="scientific">Zoogloea ramigera</name>
    <dbReference type="NCBI Taxonomy" id="350"/>
    <lineage>
        <taxon>Bacteria</taxon>
        <taxon>Pseudomonadati</taxon>
        <taxon>Pseudomonadota</taxon>
        <taxon>Betaproteobacteria</taxon>
        <taxon>Rhodocyclales</taxon>
        <taxon>Zoogloeaceae</taxon>
        <taxon>Zoogloea</taxon>
    </lineage>
</organism>
<dbReference type="AlphaFoldDB" id="A0A4Y4CWK0"/>
<evidence type="ECO:0000259" key="1">
    <source>
        <dbReference type="Pfam" id="PF13817"/>
    </source>
</evidence>
<feature type="domain" description="Transposase IS66 C-terminal" evidence="1">
    <location>
        <begin position="3"/>
        <end position="40"/>
    </location>
</feature>
<name>A0A4Y4CWK0_ZOORA</name>
<protein>
    <recommendedName>
        <fullName evidence="1">Transposase IS66 C-terminal domain-containing protein</fullName>
    </recommendedName>
</protein>
<evidence type="ECO:0000313" key="3">
    <source>
        <dbReference type="Proteomes" id="UP000318422"/>
    </source>
</evidence>